<dbReference type="Gene3D" id="3.30.40.10">
    <property type="entry name" value="Zinc/RING finger domain, C3HC4 (zinc finger)"/>
    <property type="match status" value="1"/>
</dbReference>
<gene>
    <name evidence="4" type="ORF">E3N88_01393</name>
</gene>
<dbReference type="CDD" id="cd16647">
    <property type="entry name" value="mRING-HC-C3HC5_NEU1"/>
    <property type="match status" value="1"/>
</dbReference>
<accession>A0A5N6Q2B6</accession>
<comment type="caution">
    <text evidence="4">The sequence shown here is derived from an EMBL/GenBank/DDBJ whole genome shotgun (WGS) entry which is preliminary data.</text>
</comment>
<feature type="region of interest" description="Disordered" evidence="2">
    <location>
        <begin position="81"/>
        <end position="101"/>
    </location>
</feature>
<evidence type="ECO:0000313" key="4">
    <source>
        <dbReference type="EMBL" id="KAD7478257.1"/>
    </source>
</evidence>
<dbReference type="SUPFAM" id="SSF57850">
    <property type="entry name" value="RING/U-box"/>
    <property type="match status" value="1"/>
</dbReference>
<dbReference type="Proteomes" id="UP000326396">
    <property type="component" value="Linkage Group LG1"/>
</dbReference>
<feature type="region of interest" description="Disordered" evidence="2">
    <location>
        <begin position="466"/>
        <end position="534"/>
    </location>
</feature>
<feature type="compositionally biased region" description="Polar residues" evidence="2">
    <location>
        <begin position="280"/>
        <end position="295"/>
    </location>
</feature>
<feature type="compositionally biased region" description="Polar residues" evidence="2">
    <location>
        <begin position="755"/>
        <end position="792"/>
    </location>
</feature>
<reference evidence="4 5" key="1">
    <citation type="submission" date="2019-05" db="EMBL/GenBank/DDBJ databases">
        <title>Mikania micrantha, genome provides insights into the molecular mechanism of rapid growth.</title>
        <authorList>
            <person name="Liu B."/>
        </authorList>
    </citation>
    <scope>NUCLEOTIDE SEQUENCE [LARGE SCALE GENOMIC DNA]</scope>
    <source>
        <strain evidence="4">NLD-2019</strain>
        <tissue evidence="4">Leaf</tissue>
    </source>
</reference>
<feature type="compositionally biased region" description="Low complexity" evidence="2">
    <location>
        <begin position="296"/>
        <end position="307"/>
    </location>
</feature>
<dbReference type="SMART" id="SM00184">
    <property type="entry name" value="RING"/>
    <property type="match status" value="1"/>
</dbReference>
<dbReference type="AlphaFoldDB" id="A0A5N6Q2B6"/>
<dbReference type="PANTHER" id="PTHR47820">
    <property type="entry name" value="BNAC05G24000D PROTEIN"/>
    <property type="match status" value="1"/>
</dbReference>
<feature type="region of interest" description="Disordered" evidence="2">
    <location>
        <begin position="43"/>
        <end position="63"/>
    </location>
</feature>
<feature type="domain" description="RING-type" evidence="3">
    <location>
        <begin position="863"/>
        <end position="902"/>
    </location>
</feature>
<feature type="compositionally biased region" description="Polar residues" evidence="2">
    <location>
        <begin position="522"/>
        <end position="531"/>
    </location>
</feature>
<dbReference type="OrthoDB" id="6078042at2759"/>
<feature type="region of interest" description="Disordered" evidence="2">
    <location>
        <begin position="751"/>
        <end position="792"/>
    </location>
</feature>
<dbReference type="GO" id="GO:0008270">
    <property type="term" value="F:zinc ion binding"/>
    <property type="evidence" value="ECO:0007669"/>
    <property type="project" value="UniProtKB-KW"/>
</dbReference>
<feature type="region of interest" description="Disordered" evidence="2">
    <location>
        <begin position="548"/>
        <end position="567"/>
    </location>
</feature>
<name>A0A5N6Q2B6_9ASTR</name>
<keyword evidence="1" id="KW-0863">Zinc-finger</keyword>
<dbReference type="InterPro" id="IPR013083">
    <property type="entry name" value="Znf_RING/FYVE/PHD"/>
</dbReference>
<proteinExistence type="predicted"/>
<keyword evidence="1" id="KW-0862">Zinc</keyword>
<evidence type="ECO:0000259" key="3">
    <source>
        <dbReference type="PROSITE" id="PS50089"/>
    </source>
</evidence>
<evidence type="ECO:0000256" key="1">
    <source>
        <dbReference type="PROSITE-ProRule" id="PRU00175"/>
    </source>
</evidence>
<evidence type="ECO:0000313" key="5">
    <source>
        <dbReference type="Proteomes" id="UP000326396"/>
    </source>
</evidence>
<keyword evidence="1" id="KW-0479">Metal-binding</keyword>
<feature type="region of interest" description="Disordered" evidence="2">
    <location>
        <begin position="255"/>
        <end position="322"/>
    </location>
</feature>
<sequence length="914" mass="104509">MASMQIQVTASSSPFSYVSLRDHKRSANIMGYVNSQRFHKNKAVEHHEHDEEDDDSSWLPSQSSKIDESWLPTISHDSIVTSESKASGHRKGGNNVDDSWLPTLDESNGKFGTNTNELENDVDYSWLPSTFIDNNKNKMKNDIISKNMTSNTKTKTKNKNTIMYKNNKNKSNNNIINSNSNSNNSSNLHKKSRNDHWALARKVVFSCDQQNENVDSSRIQQQDSHLKSRYVVESPTSVGVSSLLQRWKDLAEVKNSNKAEKSHSNNQNTCKDNTNDNDSHSPSSSTTNIEKSNNTSLSRRLSCPLPSRDIKGSNPGGAEKEKIRVVDIVKKLSREEELAASHAAGHGSQPLPPVQTTLHHKQTDGEHNGTKNIKGSRHLIRGRQAYNNFVTQMERDKHHELKCLVDRKAVSKFSHRGRIKSMLRFKIMRLGAEPKPESERHRCRVSKPLESNNRLDIMDLRERFNHVNEKGATESRKHKRNDLKNMTKKETPTTTAMEVEIKTKTTTSNKKQEPQPNHEPMNPNQSTQHSTTCRKDEVHKTKFVDSCSSPIAHQEDPHSKDDHTCKNDFYEDEGQFLSARTSYGTMEDRDRRIQALESFQDWMSSEYSQTHSDLDEDESYDMQLFDTEYDWISDISRPKSDWEDMRQARYQEMLQHSSGNMDIQRLLERKTVSSFLGSSLRDLIDQLMVSRVQHSHTQVEKQGTILSKKDEPAAQENGSMIDDEDCRSRRCSNQYAEYADQTTYSERSWRPNDVVCNSDTTRTTSPSIDHRSILSNRSHNNGTPGSSSSVPHQTIDMELIYDLRGHMEQLHNEIMDLRKSIKSCVNMQAKLQHSFKQNIVEAHEASSVQRKERKPPGIVKHNCSICYDTQVDSLLYRCGHMCTCFKCALELQRTSEQCPVCEAPIVDVVRVMCS</sequence>
<evidence type="ECO:0000256" key="2">
    <source>
        <dbReference type="SAM" id="MobiDB-lite"/>
    </source>
</evidence>
<feature type="compositionally biased region" description="Basic and acidic residues" evidence="2">
    <location>
        <begin position="553"/>
        <end position="567"/>
    </location>
</feature>
<dbReference type="InterPro" id="IPR001841">
    <property type="entry name" value="Znf_RING"/>
</dbReference>
<feature type="region of interest" description="Disordered" evidence="2">
    <location>
        <begin position="696"/>
        <end position="725"/>
    </location>
</feature>
<dbReference type="PANTHER" id="PTHR47820:SF3">
    <property type="entry name" value="OS07G0499800 PROTEIN"/>
    <property type="match status" value="1"/>
</dbReference>
<dbReference type="EMBL" id="SZYD01000001">
    <property type="protein sequence ID" value="KAD7478257.1"/>
    <property type="molecule type" value="Genomic_DNA"/>
</dbReference>
<dbReference type="Pfam" id="PF13920">
    <property type="entry name" value="zf-C3HC4_3"/>
    <property type="match status" value="1"/>
</dbReference>
<feature type="region of interest" description="Disordered" evidence="2">
    <location>
        <begin position="164"/>
        <end position="192"/>
    </location>
</feature>
<protein>
    <recommendedName>
        <fullName evidence="3">RING-type domain-containing protein</fullName>
    </recommendedName>
</protein>
<organism evidence="4 5">
    <name type="scientific">Mikania micrantha</name>
    <name type="common">bitter vine</name>
    <dbReference type="NCBI Taxonomy" id="192012"/>
    <lineage>
        <taxon>Eukaryota</taxon>
        <taxon>Viridiplantae</taxon>
        <taxon>Streptophyta</taxon>
        <taxon>Embryophyta</taxon>
        <taxon>Tracheophyta</taxon>
        <taxon>Spermatophyta</taxon>
        <taxon>Magnoliopsida</taxon>
        <taxon>eudicotyledons</taxon>
        <taxon>Gunneridae</taxon>
        <taxon>Pentapetalae</taxon>
        <taxon>asterids</taxon>
        <taxon>campanulids</taxon>
        <taxon>Asterales</taxon>
        <taxon>Asteraceae</taxon>
        <taxon>Asteroideae</taxon>
        <taxon>Heliantheae alliance</taxon>
        <taxon>Eupatorieae</taxon>
        <taxon>Mikania</taxon>
    </lineage>
</organism>
<dbReference type="PROSITE" id="PS50089">
    <property type="entry name" value="ZF_RING_2"/>
    <property type="match status" value="1"/>
</dbReference>
<keyword evidence="5" id="KW-1185">Reference proteome</keyword>
<feature type="compositionally biased region" description="Basic and acidic residues" evidence="2">
    <location>
        <begin position="482"/>
        <end position="491"/>
    </location>
</feature>
<feature type="compositionally biased region" description="Low complexity" evidence="2">
    <location>
        <begin position="164"/>
        <end position="187"/>
    </location>
</feature>
<feature type="compositionally biased region" description="Basic and acidic residues" evidence="2">
    <location>
        <begin position="466"/>
        <end position="475"/>
    </location>
</feature>